<gene>
    <name evidence="1" type="ORF">RND81_12G077300</name>
</gene>
<dbReference type="PANTHER" id="PTHR33181:SF10">
    <property type="entry name" value="SSRA-BINDING PROTEIN"/>
    <property type="match status" value="1"/>
</dbReference>
<evidence type="ECO:0000313" key="2">
    <source>
        <dbReference type="Proteomes" id="UP001443914"/>
    </source>
</evidence>
<dbReference type="AlphaFoldDB" id="A0AAW1H7U4"/>
<organism evidence="1 2">
    <name type="scientific">Saponaria officinalis</name>
    <name type="common">Common soapwort</name>
    <name type="synonym">Lychnis saponaria</name>
    <dbReference type="NCBI Taxonomy" id="3572"/>
    <lineage>
        <taxon>Eukaryota</taxon>
        <taxon>Viridiplantae</taxon>
        <taxon>Streptophyta</taxon>
        <taxon>Embryophyta</taxon>
        <taxon>Tracheophyta</taxon>
        <taxon>Spermatophyta</taxon>
        <taxon>Magnoliopsida</taxon>
        <taxon>eudicotyledons</taxon>
        <taxon>Gunneridae</taxon>
        <taxon>Pentapetalae</taxon>
        <taxon>Caryophyllales</taxon>
        <taxon>Caryophyllaceae</taxon>
        <taxon>Caryophylleae</taxon>
        <taxon>Saponaria</taxon>
    </lineage>
</organism>
<protein>
    <submittedName>
        <fullName evidence="1">Uncharacterized protein</fullName>
    </submittedName>
</protein>
<sequence length="87" mass="9982">MKTQKSKAKDNNKRMATSWVKTITSPFKKACIFLNHQPSKHNKSKIENERRVMALEGEVMACTYDDVQVMWSMVLDKSKSTPCTINS</sequence>
<evidence type="ECO:0000313" key="1">
    <source>
        <dbReference type="EMBL" id="KAK9672113.1"/>
    </source>
</evidence>
<comment type="caution">
    <text evidence="1">The sequence shown here is derived from an EMBL/GenBank/DDBJ whole genome shotgun (WGS) entry which is preliminary data.</text>
</comment>
<name>A0AAW1H7U4_SAPOF</name>
<reference evidence="1" key="1">
    <citation type="submission" date="2024-03" db="EMBL/GenBank/DDBJ databases">
        <title>WGS assembly of Saponaria officinalis var. Norfolk2.</title>
        <authorList>
            <person name="Jenkins J."/>
            <person name="Shu S."/>
            <person name="Grimwood J."/>
            <person name="Barry K."/>
            <person name="Goodstein D."/>
            <person name="Schmutz J."/>
            <person name="Leebens-Mack J."/>
            <person name="Osbourn A."/>
        </authorList>
    </citation>
    <scope>NUCLEOTIDE SEQUENCE [LARGE SCALE GENOMIC DNA]</scope>
    <source>
        <strain evidence="1">JIC</strain>
    </source>
</reference>
<dbReference type="EMBL" id="JBDFQZ010000012">
    <property type="protein sequence ID" value="KAK9672113.1"/>
    <property type="molecule type" value="Genomic_DNA"/>
</dbReference>
<accession>A0AAW1H7U4</accession>
<dbReference type="Proteomes" id="UP001443914">
    <property type="component" value="Unassembled WGS sequence"/>
</dbReference>
<proteinExistence type="predicted"/>
<dbReference type="PANTHER" id="PTHR33181">
    <property type="entry name" value="OS01G0778500 PROTEIN"/>
    <property type="match status" value="1"/>
</dbReference>
<keyword evidence="2" id="KW-1185">Reference proteome</keyword>